<evidence type="ECO:0000313" key="1">
    <source>
        <dbReference type="EMBL" id="GFD13634.1"/>
    </source>
</evidence>
<accession>A0A699U164</accession>
<feature type="non-terminal residue" evidence="1">
    <location>
        <position position="1"/>
    </location>
</feature>
<organism evidence="1">
    <name type="scientific">Tanacetum cinerariifolium</name>
    <name type="common">Dalmatian daisy</name>
    <name type="synonym">Chrysanthemum cinerariifolium</name>
    <dbReference type="NCBI Taxonomy" id="118510"/>
    <lineage>
        <taxon>Eukaryota</taxon>
        <taxon>Viridiplantae</taxon>
        <taxon>Streptophyta</taxon>
        <taxon>Embryophyta</taxon>
        <taxon>Tracheophyta</taxon>
        <taxon>Spermatophyta</taxon>
        <taxon>Magnoliopsida</taxon>
        <taxon>eudicotyledons</taxon>
        <taxon>Gunneridae</taxon>
        <taxon>Pentapetalae</taxon>
        <taxon>asterids</taxon>
        <taxon>campanulids</taxon>
        <taxon>Asterales</taxon>
        <taxon>Asteraceae</taxon>
        <taxon>Asteroideae</taxon>
        <taxon>Anthemideae</taxon>
        <taxon>Anthemidinae</taxon>
        <taxon>Tanacetum</taxon>
    </lineage>
</organism>
<proteinExistence type="predicted"/>
<reference evidence="1" key="1">
    <citation type="journal article" date="2019" name="Sci. Rep.">
        <title>Draft genome of Tanacetum cinerariifolium, the natural source of mosquito coil.</title>
        <authorList>
            <person name="Yamashiro T."/>
            <person name="Shiraishi A."/>
            <person name="Satake H."/>
            <person name="Nakayama K."/>
        </authorList>
    </citation>
    <scope>NUCLEOTIDE SEQUENCE</scope>
</reference>
<dbReference type="EMBL" id="BKCJ011273862">
    <property type="protein sequence ID" value="GFD13634.1"/>
    <property type="molecule type" value="Genomic_DNA"/>
</dbReference>
<gene>
    <name evidence="1" type="ORF">Tci_885603</name>
</gene>
<name>A0A699U164_TANCI</name>
<dbReference type="AlphaFoldDB" id="A0A699U164"/>
<comment type="caution">
    <text evidence="1">The sequence shown here is derived from an EMBL/GenBank/DDBJ whole genome shotgun (WGS) entry which is preliminary data.</text>
</comment>
<sequence>GSVVTASGFGEELAVVTHSSSIFP</sequence>
<protein>
    <submittedName>
        <fullName evidence="1">Uncharacterized protein</fullName>
    </submittedName>
</protein>